<evidence type="ECO:0000259" key="7">
    <source>
        <dbReference type="Pfam" id="PF16198"/>
    </source>
</evidence>
<reference evidence="8 9" key="1">
    <citation type="submission" date="2020-08" db="EMBL/GenBank/DDBJ databases">
        <title>Genome public.</title>
        <authorList>
            <person name="Liu C."/>
            <person name="Sun Q."/>
        </authorList>
    </citation>
    <scope>NUCLEOTIDE SEQUENCE [LARGE SCALE GENOMIC DNA]</scope>
    <source>
        <strain evidence="8 9">NSJ-35</strain>
    </source>
</reference>
<dbReference type="Gene3D" id="3.30.2350.10">
    <property type="entry name" value="Pseudouridine synthase"/>
    <property type="match status" value="1"/>
</dbReference>
<comment type="catalytic activity">
    <reaction evidence="1 5">
        <text>uridine(55) in tRNA = pseudouridine(55) in tRNA</text>
        <dbReference type="Rhea" id="RHEA:42532"/>
        <dbReference type="Rhea" id="RHEA-COMP:10101"/>
        <dbReference type="Rhea" id="RHEA-COMP:10102"/>
        <dbReference type="ChEBI" id="CHEBI:65314"/>
        <dbReference type="ChEBI" id="CHEBI:65315"/>
        <dbReference type="EC" id="5.4.99.25"/>
    </reaction>
</comment>
<name>A0ABR7EBT5_9FIRM</name>
<dbReference type="PANTHER" id="PTHR13767">
    <property type="entry name" value="TRNA-PSEUDOURIDINE SYNTHASE"/>
    <property type="match status" value="1"/>
</dbReference>
<evidence type="ECO:0000256" key="5">
    <source>
        <dbReference type="HAMAP-Rule" id="MF_01080"/>
    </source>
</evidence>
<evidence type="ECO:0000313" key="8">
    <source>
        <dbReference type="EMBL" id="MBC5647220.1"/>
    </source>
</evidence>
<dbReference type="Proteomes" id="UP000606889">
    <property type="component" value="Unassembled WGS sequence"/>
</dbReference>
<dbReference type="EC" id="5.4.99.25" evidence="5"/>
<dbReference type="SUPFAM" id="SSF55120">
    <property type="entry name" value="Pseudouridine synthase"/>
    <property type="match status" value="1"/>
</dbReference>
<dbReference type="RefSeq" id="WP_186856733.1">
    <property type="nucleotide sequence ID" value="NZ_JACOON010000001.1"/>
</dbReference>
<accession>A0ABR7EBT5</accession>
<evidence type="ECO:0000256" key="1">
    <source>
        <dbReference type="ARBA" id="ARBA00000385"/>
    </source>
</evidence>
<keyword evidence="4 5" id="KW-0413">Isomerase</keyword>
<dbReference type="InterPro" id="IPR014780">
    <property type="entry name" value="tRNA_psdUridine_synth_TruB"/>
</dbReference>
<keyword evidence="3 5" id="KW-0819">tRNA processing</keyword>
<sequence length="299" mass="33061">MNGVLNLLKPPAMTSSDVVFHVRRILGQKKVGHTGTLDPGAAGVLPVCIGRATKIADYIMHGDKEYIAEITFGMETDTQDSYGRVTRVSEGDITRKQLESILPGFTGKLLQKPPMYSAIKHEGKKLYELARKGITVEKPPREVYVHKLELIRGMQNRFLLRIRCSKGTYIRSLCADIGRGLSACAHMSFLMRTETCGFRAEDAYTLPEIEELAGGGKAAAVVQPMEQAVSFLETLRCDPYLYRFLTNGTPVDLGKANLRVQADTNYAVYCKDELIGIGKKAGNTLKLVSMLKELGDSRR</sequence>
<dbReference type="Pfam" id="PF01509">
    <property type="entry name" value="TruB_N"/>
    <property type="match status" value="1"/>
</dbReference>
<evidence type="ECO:0000259" key="6">
    <source>
        <dbReference type="Pfam" id="PF01509"/>
    </source>
</evidence>
<dbReference type="NCBIfam" id="TIGR00431">
    <property type="entry name" value="TruB"/>
    <property type="match status" value="1"/>
</dbReference>
<keyword evidence="9" id="KW-1185">Reference proteome</keyword>
<organism evidence="8 9">
    <name type="scientific">Christensenella tenuis</name>
    <dbReference type="NCBI Taxonomy" id="2763033"/>
    <lineage>
        <taxon>Bacteria</taxon>
        <taxon>Bacillati</taxon>
        <taxon>Bacillota</taxon>
        <taxon>Clostridia</taxon>
        <taxon>Christensenellales</taxon>
        <taxon>Christensenellaceae</taxon>
        <taxon>Christensenella</taxon>
    </lineage>
</organism>
<dbReference type="HAMAP" id="MF_01080">
    <property type="entry name" value="TruB_bact"/>
    <property type="match status" value="1"/>
</dbReference>
<dbReference type="CDD" id="cd02573">
    <property type="entry name" value="PseudoU_synth_EcTruB"/>
    <property type="match status" value="1"/>
</dbReference>
<gene>
    <name evidence="5 8" type="primary">truB</name>
    <name evidence="8" type="ORF">H8S18_02585</name>
</gene>
<dbReference type="PANTHER" id="PTHR13767:SF2">
    <property type="entry name" value="PSEUDOURIDYLATE SYNTHASE TRUB1"/>
    <property type="match status" value="1"/>
</dbReference>
<dbReference type="InterPro" id="IPR002501">
    <property type="entry name" value="PsdUridine_synth_N"/>
</dbReference>
<proteinExistence type="inferred from homology"/>
<dbReference type="EMBL" id="JACOON010000001">
    <property type="protein sequence ID" value="MBC5647220.1"/>
    <property type="molecule type" value="Genomic_DNA"/>
</dbReference>
<evidence type="ECO:0000256" key="2">
    <source>
        <dbReference type="ARBA" id="ARBA00005642"/>
    </source>
</evidence>
<evidence type="ECO:0000256" key="3">
    <source>
        <dbReference type="ARBA" id="ARBA00022694"/>
    </source>
</evidence>
<comment type="similarity">
    <text evidence="2 5">Belongs to the pseudouridine synthase TruB family. Type 1 subfamily.</text>
</comment>
<feature type="domain" description="tRNA pseudouridylate synthase B C-terminal" evidence="7">
    <location>
        <begin position="171"/>
        <end position="229"/>
    </location>
</feature>
<dbReference type="Pfam" id="PF16198">
    <property type="entry name" value="TruB_C_2"/>
    <property type="match status" value="1"/>
</dbReference>
<dbReference type="InterPro" id="IPR032819">
    <property type="entry name" value="TruB_C"/>
</dbReference>
<evidence type="ECO:0000256" key="4">
    <source>
        <dbReference type="ARBA" id="ARBA00023235"/>
    </source>
</evidence>
<dbReference type="GO" id="GO:0160148">
    <property type="term" value="F:tRNA pseudouridine(55) synthase activity"/>
    <property type="evidence" value="ECO:0007669"/>
    <property type="project" value="UniProtKB-EC"/>
</dbReference>
<feature type="active site" description="Nucleophile" evidence="5">
    <location>
        <position position="38"/>
    </location>
</feature>
<dbReference type="InterPro" id="IPR020103">
    <property type="entry name" value="PsdUridine_synth_cat_dom_sf"/>
</dbReference>
<comment type="caution">
    <text evidence="8">The sequence shown here is derived from an EMBL/GenBank/DDBJ whole genome shotgun (WGS) entry which is preliminary data.</text>
</comment>
<comment type="function">
    <text evidence="5">Responsible for synthesis of pseudouridine from uracil-55 in the psi GC loop of transfer RNAs.</text>
</comment>
<feature type="domain" description="Pseudouridine synthase II N-terminal" evidence="6">
    <location>
        <begin position="23"/>
        <end position="170"/>
    </location>
</feature>
<evidence type="ECO:0000313" key="9">
    <source>
        <dbReference type="Proteomes" id="UP000606889"/>
    </source>
</evidence>
<protein>
    <recommendedName>
        <fullName evidence="5">tRNA pseudouridine synthase B</fullName>
        <ecNumber evidence="5">5.4.99.25</ecNumber>
    </recommendedName>
    <alternativeName>
        <fullName evidence="5">tRNA pseudouridine(55) synthase</fullName>
        <shortName evidence="5">Psi55 synthase</shortName>
    </alternativeName>
    <alternativeName>
        <fullName evidence="5">tRNA pseudouridylate synthase</fullName>
    </alternativeName>
    <alternativeName>
        <fullName evidence="5">tRNA-uridine isomerase</fullName>
    </alternativeName>
</protein>